<evidence type="ECO:0000313" key="8">
    <source>
        <dbReference type="Proteomes" id="UP000323393"/>
    </source>
</evidence>
<comment type="similarity">
    <text evidence="3">Belongs to the peptidase U32 family.</text>
</comment>
<dbReference type="EMBL" id="CP020880">
    <property type="protein sequence ID" value="ART77386.1"/>
    <property type="molecule type" value="Genomic_DNA"/>
</dbReference>
<evidence type="ECO:0000256" key="3">
    <source>
        <dbReference type="ARBA" id="ARBA00038374"/>
    </source>
</evidence>
<gene>
    <name evidence="5" type="ORF">B4U37_15585</name>
    <name evidence="6" type="ORF">FZC74_10565</name>
</gene>
<dbReference type="EMBL" id="VTEU01000003">
    <property type="protein sequence ID" value="TYS59168.1"/>
    <property type="molecule type" value="Genomic_DNA"/>
</dbReference>
<dbReference type="Pfam" id="PF16325">
    <property type="entry name" value="Peptidase_U32_C"/>
    <property type="match status" value="1"/>
</dbReference>
<evidence type="ECO:0000313" key="6">
    <source>
        <dbReference type="EMBL" id="TYS59168.1"/>
    </source>
</evidence>
<evidence type="ECO:0000256" key="2">
    <source>
        <dbReference type="ARBA" id="ARBA00022801"/>
    </source>
</evidence>
<proteinExistence type="inferred from homology"/>
<name>A0A1Y0CQZ4_9BACI</name>
<dbReference type="InterPro" id="IPR032525">
    <property type="entry name" value="Peptidase_U32_C"/>
</dbReference>
<reference evidence="6 8" key="2">
    <citation type="submission" date="2019-08" db="EMBL/GenBank/DDBJ databases">
        <title>Bacillus genomes from the desert of Cuatro Cienegas, Coahuila.</title>
        <authorList>
            <person name="Olmedo-Alvarez G."/>
        </authorList>
    </citation>
    <scope>NUCLEOTIDE SEQUENCE [LARGE SCALE GENOMIC DNA]</scope>
    <source>
        <strain evidence="6 8">CH88_3T</strain>
    </source>
</reference>
<evidence type="ECO:0000259" key="4">
    <source>
        <dbReference type="Pfam" id="PF16325"/>
    </source>
</evidence>
<sequence>MTTYVNDKISKIVDGKRVIVKKPELLAPAGNLEKLKIAVQYGADAVFIGGQEYGLRSNAGNFTFEEMAEGVQFAEKFGARIYVTTNIFAHNENMDGLDDYLRGIEGAGVHGIIVADPLIIETCRRVAPKLEVHLSTQQSLSNWKAVQFWKEEGLERVVLARETSAEEIREMKEKVDIEIETFIHGAMCIAYSGRCTLSNHMTARDSNRGGCCQSCRWDYDLYELNGGEEKPLFAEGDSPFAMSPKDLKLIESIPRMIELGIDSLKIEGRMKSIHYVATVVSVYRKVIDAYCADPENFTIQQEWLEELDKCANRETAPAFFEGVPGYKEQMFGNHSKKTDFDFVGLVLDYDKETQMVTLQQRNFFKPGDEVEFFGPEIENFTQKIEKVWDEKGNELDAARHPLQIVKFKVEKPIYPNNMMRKGQ</sequence>
<organism evidence="6 8">
    <name type="scientific">Sutcliffiella horikoshii</name>
    <dbReference type="NCBI Taxonomy" id="79883"/>
    <lineage>
        <taxon>Bacteria</taxon>
        <taxon>Bacillati</taxon>
        <taxon>Bacillota</taxon>
        <taxon>Bacilli</taxon>
        <taxon>Bacillales</taxon>
        <taxon>Bacillaceae</taxon>
        <taxon>Sutcliffiella</taxon>
    </lineage>
</organism>
<feature type="domain" description="Peptidase family U32 C-terminal" evidence="4">
    <location>
        <begin position="340"/>
        <end position="420"/>
    </location>
</feature>
<dbReference type="RefSeq" id="WP_088018938.1">
    <property type="nucleotide sequence ID" value="NZ_CP020880.1"/>
</dbReference>
<keyword evidence="7" id="KW-1185">Reference proteome</keyword>
<keyword evidence="2" id="KW-0378">Hydrolase</keyword>
<dbReference type="KEGG" id="bhk:B4U37_15585"/>
<evidence type="ECO:0000313" key="7">
    <source>
        <dbReference type="Proteomes" id="UP000195573"/>
    </source>
</evidence>
<keyword evidence="1 5" id="KW-0645">Protease</keyword>
<dbReference type="GO" id="GO:0008233">
    <property type="term" value="F:peptidase activity"/>
    <property type="evidence" value="ECO:0007669"/>
    <property type="project" value="UniProtKB-KW"/>
</dbReference>
<dbReference type="GeneID" id="96739839"/>
<dbReference type="AlphaFoldDB" id="A0A1Y0CQZ4"/>
<dbReference type="Pfam" id="PF01136">
    <property type="entry name" value="Peptidase_U32"/>
    <property type="match status" value="1"/>
</dbReference>
<protein>
    <submittedName>
        <fullName evidence="5">Protease</fullName>
    </submittedName>
    <submittedName>
        <fullName evidence="6">U32 family peptidase</fullName>
    </submittedName>
</protein>
<evidence type="ECO:0000313" key="5">
    <source>
        <dbReference type="EMBL" id="ART77386.1"/>
    </source>
</evidence>
<dbReference type="Gene3D" id="2.40.30.10">
    <property type="entry name" value="Translation factors"/>
    <property type="match status" value="1"/>
</dbReference>
<reference evidence="5 7" key="1">
    <citation type="submission" date="2017-04" db="EMBL/GenBank/DDBJ databases">
        <title>Complete Genome Sequence of the Bacillus horikoshii 20a strain from Cuatro Cienegas, Coahuila, Mexico.</title>
        <authorList>
            <person name="Zarza E."/>
            <person name="Alcaraz L.D."/>
            <person name="Aguilar-Salinas B."/>
            <person name="Islas A."/>
            <person name="Olmedo-Alvarez G."/>
        </authorList>
    </citation>
    <scope>NUCLEOTIDE SEQUENCE [LARGE SCALE GENOMIC DNA]</scope>
    <source>
        <strain evidence="5 7">20a</strain>
    </source>
</reference>
<dbReference type="Proteomes" id="UP000195573">
    <property type="component" value="Chromosome"/>
</dbReference>
<accession>A0A1Y0CQZ4</accession>
<dbReference type="InterPro" id="IPR051454">
    <property type="entry name" value="RNA/ubiquinone_mod_enzymes"/>
</dbReference>
<evidence type="ECO:0000256" key="1">
    <source>
        <dbReference type="ARBA" id="ARBA00022670"/>
    </source>
</evidence>
<dbReference type="InterPro" id="IPR001539">
    <property type="entry name" value="Peptidase_U32"/>
</dbReference>
<dbReference type="PANTHER" id="PTHR30217:SF6">
    <property type="entry name" value="TRNA HYDROXYLATION PROTEIN P"/>
    <property type="match status" value="1"/>
</dbReference>
<dbReference type="PANTHER" id="PTHR30217">
    <property type="entry name" value="PEPTIDASE U32 FAMILY"/>
    <property type="match status" value="1"/>
</dbReference>
<dbReference type="PROSITE" id="PS01276">
    <property type="entry name" value="PEPTIDASE_U32"/>
    <property type="match status" value="1"/>
</dbReference>
<dbReference type="GO" id="GO:0006508">
    <property type="term" value="P:proteolysis"/>
    <property type="evidence" value="ECO:0007669"/>
    <property type="project" value="UniProtKB-KW"/>
</dbReference>
<dbReference type="Proteomes" id="UP000323393">
    <property type="component" value="Unassembled WGS sequence"/>
</dbReference>